<dbReference type="PANTHER" id="PTHR36733">
    <property type="entry name" value="CELL WALL PROTEIN-RELATED"/>
    <property type="match status" value="1"/>
</dbReference>
<dbReference type="EMBL" id="DQ886410">
    <property type="protein sequence ID" value="ABI48859.1"/>
    <property type="molecule type" value="mRNA"/>
</dbReference>
<reference evidence="3" key="3">
    <citation type="submission" date="2008-05" db="EMBL/GenBank/DDBJ databases">
        <title>Characterization of tapetum-specific gene in Lilium longiflorum.</title>
        <authorList>
            <person name="Yeh F.-L."/>
            <person name="Hsu S.-W."/>
            <person name="Wang C.-S."/>
        </authorList>
    </citation>
    <scope>NUCLEOTIDE SEQUENCE</scope>
    <source>
        <tissue evidence="3">Anther</tissue>
    </source>
</reference>
<keyword evidence="1" id="KW-0732">Signal</keyword>
<proteinExistence type="evidence at transcript level"/>
<evidence type="ECO:0000256" key="1">
    <source>
        <dbReference type="SAM" id="SignalP"/>
    </source>
</evidence>
<accession>B2BA79</accession>
<evidence type="ECO:0000313" key="3">
    <source>
        <dbReference type="EMBL" id="ACD93462.1"/>
    </source>
</evidence>
<dbReference type="AlphaFoldDB" id="B2BA79"/>
<dbReference type="EMBL" id="EU718493">
    <property type="protein sequence ID" value="ACD93462.1"/>
    <property type="molecule type" value="Genomic_DNA"/>
</dbReference>
<feature type="chain" id="PRO_5007639341" evidence="1">
    <location>
        <begin position="26"/>
        <end position="112"/>
    </location>
</feature>
<protein>
    <submittedName>
        <fullName evidence="2 3">LLA-115</fullName>
    </submittedName>
</protein>
<reference evidence="2" key="2">
    <citation type="journal article" date="2008" name="J. Plant Physiol.">
        <title>Identification of anther-specific/predominant genes regulated by gibberellin during development of lily anthers.</title>
        <authorList>
            <person name="Hsu Y.F."/>
            <person name="Tzeng J.D."/>
            <person name="Liu M.C."/>
            <person name="Yei F.L."/>
            <person name="Chung M.C."/>
            <person name="Wang C.S."/>
        </authorList>
    </citation>
    <scope>NUCLEOTIDE SEQUENCE</scope>
    <source>
        <tissue evidence="2">Anther</tissue>
    </source>
</reference>
<name>B2BA79_LILLO</name>
<organism evidence="2">
    <name type="scientific">Lilium longiflorum</name>
    <name type="common">Trumpet lily</name>
    <dbReference type="NCBI Taxonomy" id="4690"/>
    <lineage>
        <taxon>Eukaryota</taxon>
        <taxon>Viridiplantae</taxon>
        <taxon>Streptophyta</taxon>
        <taxon>Embryophyta</taxon>
        <taxon>Tracheophyta</taxon>
        <taxon>Spermatophyta</taxon>
        <taxon>Magnoliopsida</taxon>
        <taxon>Liliopsida</taxon>
        <taxon>Liliales</taxon>
        <taxon>Liliaceae</taxon>
        <taxon>Lilium</taxon>
    </lineage>
</organism>
<dbReference type="InterPro" id="IPR034565">
    <property type="entry name" value="Put_cell_wall"/>
</dbReference>
<feature type="signal peptide" evidence="1">
    <location>
        <begin position="1"/>
        <end position="25"/>
    </location>
</feature>
<reference evidence="2" key="1">
    <citation type="submission" date="2006-08" db="EMBL/GenBank/DDBJ databases">
        <authorList>
            <person name="Tzeng J.-D."/>
            <person name="Wang C.-S."/>
        </authorList>
    </citation>
    <scope>NUCLEOTIDE SEQUENCE</scope>
    <source>
        <tissue evidence="2">Anther</tissue>
    </source>
</reference>
<dbReference type="PANTHER" id="PTHR36733:SF1">
    <property type="entry name" value="CELL WALL PROTEIN-RELATED"/>
    <property type="match status" value="1"/>
</dbReference>
<sequence>MPSMAYLSSSVLVLFFLLLVSGASGRGVPVAAAANKKVEKVNKECLDQEGSVLIPGIGRYMKGSHEGIPSFIDLDHSGPAAVSGHYIPGNDDTFVPNPGFEVPNPARGAVSP</sequence>
<evidence type="ECO:0000313" key="2">
    <source>
        <dbReference type="EMBL" id="ABI48859.1"/>
    </source>
</evidence>
<gene>
    <name evidence="3" type="primary">LLA-115</name>
</gene>